<comment type="caution">
    <text evidence="2">The sequence shown here is derived from an EMBL/GenBank/DDBJ whole genome shotgun (WGS) entry which is preliminary data.</text>
</comment>
<dbReference type="GO" id="GO:0005739">
    <property type="term" value="C:mitochondrion"/>
    <property type="evidence" value="ECO:0007669"/>
    <property type="project" value="TreeGrafter"/>
</dbReference>
<dbReference type="Proteomes" id="UP001210211">
    <property type="component" value="Unassembled WGS sequence"/>
</dbReference>
<evidence type="ECO:0000313" key="3">
    <source>
        <dbReference type="Proteomes" id="UP001210211"/>
    </source>
</evidence>
<gene>
    <name evidence="2" type="ORF">LUZ61_016155</name>
</gene>
<dbReference type="GO" id="GO:0006315">
    <property type="term" value="P:homing of group II introns"/>
    <property type="evidence" value="ECO:0007669"/>
    <property type="project" value="TreeGrafter"/>
</dbReference>
<dbReference type="EMBL" id="JAMRDG010000002">
    <property type="protein sequence ID" value="KAJ3686991.1"/>
    <property type="molecule type" value="Genomic_DNA"/>
</dbReference>
<reference evidence="2 3" key="1">
    <citation type="journal article" date="2022" name="Cell">
        <title>Repeat-based holocentromeres influence genome architecture and karyotype evolution.</title>
        <authorList>
            <person name="Hofstatter P.G."/>
            <person name="Thangavel G."/>
            <person name="Lux T."/>
            <person name="Neumann P."/>
            <person name="Vondrak T."/>
            <person name="Novak P."/>
            <person name="Zhang M."/>
            <person name="Costa L."/>
            <person name="Castellani M."/>
            <person name="Scott A."/>
            <person name="Toegelov H."/>
            <person name="Fuchs J."/>
            <person name="Mata-Sucre Y."/>
            <person name="Dias Y."/>
            <person name="Vanzela A.L.L."/>
            <person name="Huettel B."/>
            <person name="Almeida C.C.S."/>
            <person name="Simkova H."/>
            <person name="Souza G."/>
            <person name="Pedrosa-Harand A."/>
            <person name="Macas J."/>
            <person name="Mayer K.F.X."/>
            <person name="Houben A."/>
            <person name="Marques A."/>
        </authorList>
    </citation>
    <scope>NUCLEOTIDE SEQUENCE [LARGE SCALE GENOMIC DNA]</scope>
    <source>
        <strain evidence="2">RhyTen1mFocal</strain>
    </source>
</reference>
<dbReference type="PANTHER" id="PTHR33642:SF4">
    <property type="entry name" value="COX1_OXI3 INTRON 1 PROTEIN-RELATED"/>
    <property type="match status" value="1"/>
</dbReference>
<dbReference type="InterPro" id="IPR024937">
    <property type="entry name" value="Domain_X"/>
</dbReference>
<name>A0AAD5Z501_9POAL</name>
<proteinExistence type="predicted"/>
<sequence>MLPTDKPPAALIPSPPFSLSSLISSRYNPTKGKYLHLLSSVISLPSVLSLSIPASSSPLHFSLASLSLHLRLSSLSPSSLSTTIPSSRLRGSSLTLPSPPLKLTLDSLCRTLDSIYGPKRATFAYSGRHTAVKYIKNYIQNPTWWFKVYIPRQPFTDLHVSRLLEVLSGKIDDPQLFQFVRDLFESDLVSIELGGAELGRGFPQESTVVPTLVNIYFDRVDRELQVIREEVHKKNPRLKEEHMTGDGSTSTVFHRPVRVYAVRYLDEIFVATSGSKFLTIDIRDRILHVLEGELGIKVDKLGSSVHSAVSEKIGFMGYEFQAVPPSVLYPPMSEKAIRARKKYLKMKAAKAEELKNARETRRKKLGLKILKQLFNRMKAGESFDLGFRIEREVKEVFDEWAGETVKEYFQNLENRRYWHRLLSTGDFFRLDRIRCQLPDELVQSYDTLQEKVEQFLSPVRDIKSLERELSRKIEEEERCYAKRTIDDLAELKIKVSVPIEQVRKAVKLAGFTNSMGRPRPIKLLIRLDDADIIKWYAGVGNRWLDFYSCCSNFKMVKTVVNYHLRFSCFLTLAEKHDSTKRQAISHFTKDLKVKNKDGVDEIWFPTEREIKMMGAETRNIPDPKPVDGTLTMILVQLAVDDEEKYECVAHFCGKTDTTILYRVRLLQNRLNVDPLNEKKWVPGLGAVHESLNKKCFPLCEFHATELLLGKINLQDIDCTSYVDIE</sequence>
<evidence type="ECO:0000259" key="1">
    <source>
        <dbReference type="Pfam" id="PF01348"/>
    </source>
</evidence>
<organism evidence="2 3">
    <name type="scientific">Rhynchospora tenuis</name>
    <dbReference type="NCBI Taxonomy" id="198213"/>
    <lineage>
        <taxon>Eukaryota</taxon>
        <taxon>Viridiplantae</taxon>
        <taxon>Streptophyta</taxon>
        <taxon>Embryophyta</taxon>
        <taxon>Tracheophyta</taxon>
        <taxon>Spermatophyta</taxon>
        <taxon>Magnoliopsida</taxon>
        <taxon>Liliopsida</taxon>
        <taxon>Poales</taxon>
        <taxon>Cyperaceae</taxon>
        <taxon>Cyperoideae</taxon>
        <taxon>Rhynchosporeae</taxon>
        <taxon>Rhynchospora</taxon>
    </lineage>
</organism>
<dbReference type="PANTHER" id="PTHR33642">
    <property type="entry name" value="COX1/OXI3 INTRON 1 PROTEIN-RELATED"/>
    <property type="match status" value="1"/>
</dbReference>
<dbReference type="AlphaFoldDB" id="A0AAD5Z501"/>
<dbReference type="GO" id="GO:0090615">
    <property type="term" value="P:mitochondrial mRNA processing"/>
    <property type="evidence" value="ECO:0007669"/>
    <property type="project" value="TreeGrafter"/>
</dbReference>
<keyword evidence="3" id="KW-1185">Reference proteome</keyword>
<dbReference type="Pfam" id="PF01348">
    <property type="entry name" value="Intron_maturas2"/>
    <property type="match status" value="1"/>
</dbReference>
<feature type="domain" description="Domain X" evidence="1">
    <location>
        <begin position="492"/>
        <end position="598"/>
    </location>
</feature>
<accession>A0AAD5Z501</accession>
<evidence type="ECO:0000313" key="2">
    <source>
        <dbReference type="EMBL" id="KAJ3686991.1"/>
    </source>
</evidence>
<protein>
    <recommendedName>
        <fullName evidence="1">Domain X domain-containing protein</fullName>
    </recommendedName>
</protein>
<dbReference type="GO" id="GO:0003964">
    <property type="term" value="F:RNA-directed DNA polymerase activity"/>
    <property type="evidence" value="ECO:0007669"/>
    <property type="project" value="TreeGrafter"/>
</dbReference>